<keyword evidence="9" id="KW-0378">Hydrolase</keyword>
<dbReference type="AlphaFoldDB" id="A0AAU9SI74"/>
<evidence type="ECO:0000256" key="12">
    <source>
        <dbReference type="ARBA" id="ARBA00022842"/>
    </source>
</evidence>
<dbReference type="PROSITE" id="PS50142">
    <property type="entry name" value="RNASE_3_2"/>
    <property type="match status" value="2"/>
</dbReference>
<evidence type="ECO:0000256" key="14">
    <source>
        <dbReference type="ARBA" id="ARBA00023158"/>
    </source>
</evidence>
<keyword evidence="16" id="KW-0539">Nucleus</keyword>
<evidence type="ECO:0000313" key="19">
    <source>
        <dbReference type="EMBL" id="CAH2065497.1"/>
    </source>
</evidence>
<dbReference type="PROSITE" id="PS00517">
    <property type="entry name" value="RNASE_3_1"/>
    <property type="match status" value="1"/>
</dbReference>
<comment type="subcellular location">
    <subcellularLocation>
        <location evidence="3">Nucleus</location>
    </subcellularLocation>
</comment>
<evidence type="ECO:0000256" key="9">
    <source>
        <dbReference type="ARBA" id="ARBA00022801"/>
    </source>
</evidence>
<dbReference type="Gene3D" id="3.30.160.20">
    <property type="match status" value="1"/>
</dbReference>
<keyword evidence="12" id="KW-0460">Magnesium</keyword>
<dbReference type="Pfam" id="PF00636">
    <property type="entry name" value="Ribonuclease_3"/>
    <property type="match status" value="2"/>
</dbReference>
<keyword evidence="11" id="KW-0067">ATP-binding</keyword>
<evidence type="ECO:0000256" key="5">
    <source>
        <dbReference type="ARBA" id="ARBA00022723"/>
    </source>
</evidence>
<comment type="cofactor">
    <cofactor evidence="1">
        <name>Mn(2+)</name>
        <dbReference type="ChEBI" id="CHEBI:29035"/>
    </cofactor>
</comment>
<evidence type="ECO:0000256" key="1">
    <source>
        <dbReference type="ARBA" id="ARBA00001936"/>
    </source>
</evidence>
<keyword evidence="14" id="KW-0943">RNA-mediated gene silencing</keyword>
<keyword evidence="6" id="KW-0677">Repeat</keyword>
<dbReference type="EMBL" id="OU466861">
    <property type="protein sequence ID" value="CAH2065497.1"/>
    <property type="molecule type" value="Genomic_DNA"/>
</dbReference>
<dbReference type="Gene3D" id="1.10.1520.10">
    <property type="entry name" value="Ribonuclease III domain"/>
    <property type="match status" value="2"/>
</dbReference>
<keyword evidence="13" id="KW-0694">RNA-binding</keyword>
<dbReference type="SMART" id="SM00535">
    <property type="entry name" value="RIBOc"/>
    <property type="match status" value="2"/>
</dbReference>
<evidence type="ECO:0000256" key="3">
    <source>
        <dbReference type="ARBA" id="ARBA00004123"/>
    </source>
</evidence>
<dbReference type="GO" id="GO:0010267">
    <property type="term" value="P:ta-siRNA processing"/>
    <property type="evidence" value="ECO:0007669"/>
    <property type="project" value="UniProtKB-ARBA"/>
</dbReference>
<evidence type="ECO:0000256" key="7">
    <source>
        <dbReference type="ARBA" id="ARBA00022741"/>
    </source>
</evidence>
<dbReference type="GO" id="GO:0005634">
    <property type="term" value="C:nucleus"/>
    <property type="evidence" value="ECO:0007669"/>
    <property type="project" value="UniProtKB-SubCell"/>
</dbReference>
<dbReference type="GO" id="GO:0004525">
    <property type="term" value="F:ribonuclease III activity"/>
    <property type="evidence" value="ECO:0007669"/>
    <property type="project" value="InterPro"/>
</dbReference>
<dbReference type="Proteomes" id="UP000836841">
    <property type="component" value="Chromosome 5"/>
</dbReference>
<feature type="domain" description="RNase III" evidence="18">
    <location>
        <begin position="74"/>
        <end position="246"/>
    </location>
</feature>
<dbReference type="GO" id="GO:0005524">
    <property type="term" value="F:ATP binding"/>
    <property type="evidence" value="ECO:0007669"/>
    <property type="project" value="UniProtKB-KW"/>
</dbReference>
<evidence type="ECO:0000256" key="11">
    <source>
        <dbReference type="ARBA" id="ARBA00022840"/>
    </source>
</evidence>
<evidence type="ECO:0000256" key="6">
    <source>
        <dbReference type="ARBA" id="ARBA00022737"/>
    </source>
</evidence>
<evidence type="ECO:0000256" key="17">
    <source>
        <dbReference type="SAM" id="MobiDB-lite"/>
    </source>
</evidence>
<proteinExistence type="predicted"/>
<organism evidence="19 20">
    <name type="scientific">Thlaspi arvense</name>
    <name type="common">Field penny-cress</name>
    <dbReference type="NCBI Taxonomy" id="13288"/>
    <lineage>
        <taxon>Eukaryota</taxon>
        <taxon>Viridiplantae</taxon>
        <taxon>Streptophyta</taxon>
        <taxon>Embryophyta</taxon>
        <taxon>Tracheophyta</taxon>
        <taxon>Spermatophyta</taxon>
        <taxon>Magnoliopsida</taxon>
        <taxon>eudicotyledons</taxon>
        <taxon>Gunneridae</taxon>
        <taxon>Pentapetalae</taxon>
        <taxon>rosids</taxon>
        <taxon>malvids</taxon>
        <taxon>Brassicales</taxon>
        <taxon>Brassicaceae</taxon>
        <taxon>Thlaspideae</taxon>
        <taxon>Thlaspi</taxon>
    </lineage>
</organism>
<dbReference type="CDD" id="cd00593">
    <property type="entry name" value="RIBOc"/>
    <property type="match status" value="2"/>
</dbReference>
<comment type="cofactor">
    <cofactor evidence="2">
        <name>Mg(2+)</name>
        <dbReference type="ChEBI" id="CHEBI:18420"/>
    </cofactor>
</comment>
<sequence>MKKRHHEHNHFVNFSEERPMKKEPKSGNVRKRKPNIHAHLPPELLIRIDVPRAVIKSIYLLPSVMHRLESLMLASQLREEIDCNIGNFSISSTSILEALTTLTCAEAFSMERLELLGDSVLKYVVSCSLFLKHPDKDEGKLTRERQSIISNSNLHRLATNRKLQGYIRNGAFEPRRWTAPGQSSLFPVSCKCGIDTREVPLEARFFTENMTIKIGKSCDLGHRWTVSKSVSDCAEALIGAYYVSGGLTAALHMLKWLGAKVEFDTELVTQAIDRVSLRCYIPKGNELAELETKIRHEFSAKFLLKEAITHSSVHKSYSYERLEFLGDSVLDFLITRHLFNTYEKTGPGEMTDLRSACVNNENFAQVAVKNNLHTHLQRSGTVLETQINEYLMSFPKQDETGRSIPSIQGPKALGDVVESIAGALLIDTGLDLDEVWRVFEPLLSPLVTPDKLQLPPYRELNELCDSLGYFFRVKCANDGVKAQATIQLQLDDVLLTGDGSEQTNKLALGKAASHLLKQLEKRNISRKTCWESQSSMDVKLADIGTPSSDSIEMQSTSVPVIGPINMKKGGPRGTLHEFCKKHLWPMPTFDTSEEKSRTPFEFTDGDEKRTSFSSFVSTITLRIPNREAVMYTGQARPDKKSSFDSAVVELLYELERRKILTVQK</sequence>
<keyword evidence="5" id="KW-0479">Metal-binding</keyword>
<dbReference type="PANTHER" id="PTHR14950">
    <property type="entry name" value="DICER-RELATED"/>
    <property type="match status" value="1"/>
</dbReference>
<keyword evidence="4" id="KW-0540">Nuclease</keyword>
<keyword evidence="10" id="KW-0347">Helicase</keyword>
<dbReference type="SUPFAM" id="SSF69065">
    <property type="entry name" value="RNase III domain-like"/>
    <property type="match status" value="2"/>
</dbReference>
<feature type="compositionally biased region" description="Basic and acidic residues" evidence="17">
    <location>
        <begin position="15"/>
        <end position="25"/>
    </location>
</feature>
<protein>
    <recommendedName>
        <fullName evidence="18">RNase III domain-containing protein</fullName>
    </recommendedName>
</protein>
<evidence type="ECO:0000256" key="15">
    <source>
        <dbReference type="ARBA" id="ARBA00023211"/>
    </source>
</evidence>
<keyword evidence="8" id="KW-0255">Endonuclease</keyword>
<evidence type="ECO:0000256" key="16">
    <source>
        <dbReference type="ARBA" id="ARBA00023242"/>
    </source>
</evidence>
<dbReference type="GO" id="GO:0005737">
    <property type="term" value="C:cytoplasm"/>
    <property type="evidence" value="ECO:0007669"/>
    <property type="project" value="TreeGrafter"/>
</dbReference>
<feature type="domain" description="RNase III" evidence="18">
    <location>
        <begin position="287"/>
        <end position="429"/>
    </location>
</feature>
<gene>
    <name evidence="19" type="ORF">TAV2_LOCUS16605</name>
</gene>
<accession>A0AAU9SI74</accession>
<name>A0AAU9SI74_THLAR</name>
<evidence type="ECO:0000313" key="20">
    <source>
        <dbReference type="Proteomes" id="UP000836841"/>
    </source>
</evidence>
<dbReference type="GO" id="GO:0003723">
    <property type="term" value="F:RNA binding"/>
    <property type="evidence" value="ECO:0007669"/>
    <property type="project" value="UniProtKB-KW"/>
</dbReference>
<evidence type="ECO:0000256" key="10">
    <source>
        <dbReference type="ARBA" id="ARBA00022806"/>
    </source>
</evidence>
<reference evidence="19 20" key="1">
    <citation type="submission" date="2022-03" db="EMBL/GenBank/DDBJ databases">
        <authorList>
            <person name="Nunn A."/>
            <person name="Chopra R."/>
            <person name="Nunn A."/>
            <person name="Contreras Garrido A."/>
        </authorList>
    </citation>
    <scope>NUCLEOTIDE SEQUENCE [LARGE SCALE GENOMIC DNA]</scope>
</reference>
<keyword evidence="7" id="KW-0547">Nucleotide-binding</keyword>
<dbReference type="InterPro" id="IPR000999">
    <property type="entry name" value="RNase_III_dom"/>
</dbReference>
<keyword evidence="20" id="KW-1185">Reference proteome</keyword>
<dbReference type="FunFam" id="1.10.1520.10:FF:000004">
    <property type="entry name" value="Endoribonuclease dicer-like 1"/>
    <property type="match status" value="1"/>
</dbReference>
<evidence type="ECO:0000256" key="13">
    <source>
        <dbReference type="ARBA" id="ARBA00022884"/>
    </source>
</evidence>
<feature type="region of interest" description="Disordered" evidence="17">
    <location>
        <begin position="1"/>
        <end position="34"/>
    </location>
</feature>
<dbReference type="FunFam" id="1.10.1520.10:FF:000008">
    <property type="entry name" value="Dicer-like 104"/>
    <property type="match status" value="1"/>
</dbReference>
<evidence type="ECO:0000259" key="18">
    <source>
        <dbReference type="PROSITE" id="PS50142"/>
    </source>
</evidence>
<dbReference type="GO" id="GO:0004386">
    <property type="term" value="F:helicase activity"/>
    <property type="evidence" value="ECO:0007669"/>
    <property type="project" value="UniProtKB-KW"/>
</dbReference>
<dbReference type="GO" id="GO:0046872">
    <property type="term" value="F:metal ion binding"/>
    <property type="evidence" value="ECO:0007669"/>
    <property type="project" value="UniProtKB-KW"/>
</dbReference>
<keyword evidence="15" id="KW-0464">Manganese</keyword>
<dbReference type="FunFam" id="3.30.160.20:FF:000038">
    <property type="entry name" value="Dicer-like 104"/>
    <property type="match status" value="1"/>
</dbReference>
<evidence type="ECO:0000256" key="4">
    <source>
        <dbReference type="ARBA" id="ARBA00022722"/>
    </source>
</evidence>
<evidence type="ECO:0000256" key="2">
    <source>
        <dbReference type="ARBA" id="ARBA00001946"/>
    </source>
</evidence>
<dbReference type="InterPro" id="IPR036389">
    <property type="entry name" value="RNase_III_sf"/>
</dbReference>
<dbReference type="PANTHER" id="PTHR14950:SF46">
    <property type="entry name" value="ENDORIBONUCLEASE DICER HOMOLOG 3"/>
    <property type="match status" value="1"/>
</dbReference>
<evidence type="ECO:0000256" key="8">
    <source>
        <dbReference type="ARBA" id="ARBA00022759"/>
    </source>
</evidence>